<evidence type="ECO:0000313" key="3">
    <source>
        <dbReference type="EMBL" id="HIZ14137.1"/>
    </source>
</evidence>
<reference evidence="3" key="1">
    <citation type="journal article" date="2021" name="PeerJ">
        <title>Extensive microbial diversity within the chicken gut microbiome revealed by metagenomics and culture.</title>
        <authorList>
            <person name="Gilroy R."/>
            <person name="Ravi A."/>
            <person name="Getino M."/>
            <person name="Pursley I."/>
            <person name="Horton D.L."/>
            <person name="Alikhan N.F."/>
            <person name="Baker D."/>
            <person name="Gharbi K."/>
            <person name="Hall N."/>
            <person name="Watson M."/>
            <person name="Adriaenssens E.M."/>
            <person name="Foster-Nyarko E."/>
            <person name="Jarju S."/>
            <person name="Secka A."/>
            <person name="Antonio M."/>
            <person name="Oren A."/>
            <person name="Chaudhuri R.R."/>
            <person name="La Ragione R."/>
            <person name="Hildebrand F."/>
            <person name="Pallen M.J."/>
        </authorList>
    </citation>
    <scope>NUCLEOTIDE SEQUENCE</scope>
    <source>
        <strain evidence="3">ChiGjej1B1-13045</strain>
    </source>
</reference>
<dbReference type="Proteomes" id="UP000824017">
    <property type="component" value="Unassembled WGS sequence"/>
</dbReference>
<evidence type="ECO:0000256" key="1">
    <source>
        <dbReference type="SAM" id="Phobius"/>
    </source>
</evidence>
<feature type="domain" description="DUF4367" evidence="2">
    <location>
        <begin position="112"/>
        <end position="239"/>
    </location>
</feature>
<dbReference type="Pfam" id="PF14285">
    <property type="entry name" value="DUF4367"/>
    <property type="match status" value="1"/>
</dbReference>
<protein>
    <submittedName>
        <fullName evidence="3">DUF4367 domain-containing protein</fullName>
    </submittedName>
</protein>
<dbReference type="AlphaFoldDB" id="A0A9D2DBW0"/>
<keyword evidence="1" id="KW-0472">Membrane</keyword>
<organism evidence="3 4">
    <name type="scientific">Candidatus Mediterraneibacter stercorigallinarum</name>
    <dbReference type="NCBI Taxonomy" id="2838686"/>
    <lineage>
        <taxon>Bacteria</taxon>
        <taxon>Bacillati</taxon>
        <taxon>Bacillota</taxon>
        <taxon>Clostridia</taxon>
        <taxon>Lachnospirales</taxon>
        <taxon>Lachnospiraceae</taxon>
        <taxon>Mediterraneibacter</taxon>
    </lineage>
</organism>
<reference evidence="3" key="2">
    <citation type="submission" date="2021-04" db="EMBL/GenBank/DDBJ databases">
        <authorList>
            <person name="Gilroy R."/>
        </authorList>
    </citation>
    <scope>NUCLEOTIDE SEQUENCE</scope>
    <source>
        <strain evidence="3">ChiGjej1B1-13045</strain>
    </source>
</reference>
<gene>
    <name evidence="3" type="ORF">H9817_09475</name>
</gene>
<sequence>MKKEYSQQDVERILKSDAQIPESVDLRIQETYRELGLIKNTGWQSTRRRIVHRKKRKVWAAVAAAAVLTAGLGVTVVATVNLLSTEVVETENGINYELYVAKETREAHKISVTPTYMPEGYVYHETGPYQHKWHNDATDGGITIVSYNAAKLYQMQKTNGMLLSDFSRDELDEDLSAQLQIPGIQTSLIDRNNVYDSYTDEKETHRTLNLFNSEYGYLIQIFEMDGDLPLEEIYKIAQGLDIQVLDETVPYPSDDELAALRDGIIEKQEQTKFNLEVPEVSIYKVGDVLECQGGYPIGYQYQVQDIRITDTLPEEEFPKQYFTVNYDEDLAPLLNKEGSLKPHERYASIYGEEDKIETGNSKFVILKMVVKNTSANDAVFAAPSISFIQEDNTGALRRISGHKSASEDYENLTAYGRPIWQNPAVTNDKDFWYTTSINSGQETEYTLAYIVDEDCIDNAYFAFFDGGMYQLEDGTLVTEPYVKVTE</sequence>
<accession>A0A9D2DBW0</accession>
<keyword evidence="1" id="KW-1133">Transmembrane helix</keyword>
<proteinExistence type="predicted"/>
<evidence type="ECO:0000259" key="2">
    <source>
        <dbReference type="Pfam" id="PF14285"/>
    </source>
</evidence>
<feature type="transmembrane region" description="Helical" evidence="1">
    <location>
        <begin position="58"/>
        <end position="83"/>
    </location>
</feature>
<name>A0A9D2DBW0_9FIRM</name>
<keyword evidence="1" id="KW-0812">Transmembrane</keyword>
<comment type="caution">
    <text evidence="3">The sequence shown here is derived from an EMBL/GenBank/DDBJ whole genome shotgun (WGS) entry which is preliminary data.</text>
</comment>
<dbReference type="InterPro" id="IPR025377">
    <property type="entry name" value="DUF4367"/>
</dbReference>
<dbReference type="EMBL" id="DXCD01000244">
    <property type="protein sequence ID" value="HIZ14137.1"/>
    <property type="molecule type" value="Genomic_DNA"/>
</dbReference>
<evidence type="ECO:0000313" key="4">
    <source>
        <dbReference type="Proteomes" id="UP000824017"/>
    </source>
</evidence>